<evidence type="ECO:0000313" key="9">
    <source>
        <dbReference type="Proteomes" id="UP000688947"/>
    </source>
</evidence>
<sequence length="1556" mass="171085">MVGATPTLAALLKSLRQASTDPTVSSAMEQAFDRLISTHSLVEAQNLVFAICTEPSSKAEFLGFVLFQESVQLLETLEVSTLRRVLFKAFNANNDVLSGYLAALSGADGPIFNFKTEGHKTAVLNTIVPIAWHFDENAPVRTTVVRILVEALELVPHSQLSQATYRTHVTLLVDLLSSFATQTKEQVALAARTARFVLESVQILIGRNVGVVALLQSLGRLAQCVPEAFWSSVFLTSAAYFLVDKCETPMEQQLILNVLRETLDFGWDLVSGKRSVYVEILLLPLSSMMSVHGTTASALLQRVIAITSKSNFRFKHEVERDVSPTETATHARLAVQLIGDEEGCKRWLSSLFPSEGSVSSPTDSSTDKWLALLLVALLSDARSSVRACAAKCLERQVKSSPKFWGADTTKVLVSSLVFLVSQHPPAHAKPAAALCFGLWMTSCLYSLAGLAATTTDTMRIILRLIDSMNGTAKMRSMALKLMFEVWRNESRVFPRLEAMLLESTSPDEDMERHVVRMATIKALCEKDPELGVQFISSIQGFLEDELESVVSMAMDAISALCGGDCLDFYVAFKIISQKMRKNKVTCADEPLFQERLCCFYALGGAECAANEKHALKLLDQTWEFADSEHPDVRKSAYAAMCNFPLDMLGLCMLDGANAGQESDDEDQMTEEEVEEQLDDLMRRLQSEHDPDVRVEIEKLAARVIEHESEKLTAGVGRGQRMASAASQQNSQHTGSVAVVSAAATKEMKALLPSRAEVQAMFLSTSGTTDLSGFLLAYQAKAVIDTKNVKRKDKLVRLATQNVDELVETVTAVLQSMELPWTLTGTSTDTDEYCKVFIRTQALIEGWRGFMSTYVTSLDELAELKTPIGVDDADVAFRVFSEGVAGLLGSLLHDTSNKVGGALAAGALVGQLCNSRHWQNPQLRLKYSETIEELSRLLALSIEKTRVFSADDNDARTSSVGALMALQLAFGRRKVDASEDCSSFCLQLEKTEKMFVEVYTGASDDVLVACALLGLSHIAALYSNGDELETFEVAQWRQQRVKPIAERILGCFLYPKRQSQSSSSHGDVVLPLDKAMEAISQSRKRRPALKRSPLTPVQEPREAMKSDFIGGTIAVISAFMSIFGVNLQKYSHDKEELRAVQRPYTMRPIWWVGMICVVGASLGDFLALGFAPQTLVASLGGGSTILGNCLMSHFWLKQSLYLTDIVGVAFVSLGVVVLAAASEEDEGHYQMDQIYALMEAAPFILYALITTAFCMTLYMRARRSKAPALRVASNDKEDARVDDVQEKKRELASKQKNSEESPALEEPSKSKGAMMSPFPSPIFGNHLSLSPMDKEVSDHLEEIELSSLKVGKYDESEIEKHTLIIDPKLPLYWAAISGTIGGQSVLLAKCVVELISSTMAGDNQFQYFGTYVLCAGMAATLLTQTHTLNLATMCGDTMSSYPVFQGFWITMSNISGVVFFQQAGNFTKTQWVMFPTAILLVAMGIYLVSKHEKFGNFVKYSIAMPISLSSPRQHDIVAQSFVFRVSTPQKLQEEEYASSTESSDSPDEHSRRALEVV</sequence>
<dbReference type="GO" id="GO:0015095">
    <property type="term" value="F:magnesium ion transmembrane transporter activity"/>
    <property type="evidence" value="ECO:0007669"/>
    <property type="project" value="InterPro"/>
</dbReference>
<keyword evidence="2 6" id="KW-0812">Transmembrane</keyword>
<feature type="transmembrane region" description="Helical" evidence="6">
    <location>
        <begin position="1442"/>
        <end position="1462"/>
    </location>
</feature>
<dbReference type="OrthoDB" id="165382at2759"/>
<reference evidence="8" key="1">
    <citation type="submission" date="2021-01" db="EMBL/GenBank/DDBJ databases">
        <title>Phytophthora aleatoria, a newly-described species from Pinus radiata is distinct from Phytophthora cactorum isolates based on comparative genomics.</title>
        <authorList>
            <person name="Mcdougal R."/>
            <person name="Panda P."/>
            <person name="Williams N."/>
            <person name="Studholme D.J."/>
        </authorList>
    </citation>
    <scope>NUCLEOTIDE SEQUENCE</scope>
    <source>
        <strain evidence="8">NZFS 3830</strain>
    </source>
</reference>
<feature type="domain" description="DUF3730" evidence="7">
    <location>
        <begin position="443"/>
        <end position="639"/>
    </location>
</feature>
<evidence type="ECO:0000256" key="6">
    <source>
        <dbReference type="SAM" id="Phobius"/>
    </source>
</evidence>
<dbReference type="Pfam" id="PF12530">
    <property type="entry name" value="DUF3730"/>
    <property type="match status" value="1"/>
</dbReference>
<name>A0A8T1UKI0_9STRA</name>
<dbReference type="PANTHER" id="PTHR12570">
    <property type="match status" value="1"/>
</dbReference>
<comment type="subcellular location">
    <subcellularLocation>
        <location evidence="1">Membrane</location>
        <topology evidence="1">Multi-pass membrane protein</topology>
    </subcellularLocation>
</comment>
<evidence type="ECO:0000256" key="4">
    <source>
        <dbReference type="ARBA" id="ARBA00023136"/>
    </source>
</evidence>
<dbReference type="InterPro" id="IPR008521">
    <property type="entry name" value="Mg_trans_NIPA"/>
</dbReference>
<feature type="region of interest" description="Disordered" evidence="5">
    <location>
        <begin position="1268"/>
        <end position="1311"/>
    </location>
</feature>
<evidence type="ECO:0000256" key="2">
    <source>
        <dbReference type="ARBA" id="ARBA00022692"/>
    </source>
</evidence>
<protein>
    <recommendedName>
        <fullName evidence="7">DUF3730 domain-containing protein</fullName>
    </recommendedName>
</protein>
<organism evidence="8 9">
    <name type="scientific">Phytophthora cactorum</name>
    <dbReference type="NCBI Taxonomy" id="29920"/>
    <lineage>
        <taxon>Eukaryota</taxon>
        <taxon>Sar</taxon>
        <taxon>Stramenopiles</taxon>
        <taxon>Oomycota</taxon>
        <taxon>Peronosporomycetes</taxon>
        <taxon>Peronosporales</taxon>
        <taxon>Peronosporaceae</taxon>
        <taxon>Phytophthora</taxon>
    </lineage>
</organism>
<feature type="transmembrane region" description="Helical" evidence="6">
    <location>
        <begin position="1200"/>
        <end position="1221"/>
    </location>
</feature>
<dbReference type="GO" id="GO:0016020">
    <property type="term" value="C:membrane"/>
    <property type="evidence" value="ECO:0007669"/>
    <property type="project" value="UniProtKB-SubCell"/>
</dbReference>
<keyword evidence="3 6" id="KW-1133">Transmembrane helix</keyword>
<feature type="transmembrane region" description="Helical" evidence="6">
    <location>
        <begin position="1147"/>
        <end position="1169"/>
    </location>
</feature>
<dbReference type="Proteomes" id="UP000688947">
    <property type="component" value="Unassembled WGS sequence"/>
</dbReference>
<dbReference type="InterPro" id="IPR022542">
    <property type="entry name" value="FOCAD/RST1_DUF3730"/>
</dbReference>
<feature type="transmembrane region" description="Helical" evidence="6">
    <location>
        <begin position="1407"/>
        <end position="1430"/>
    </location>
</feature>
<accession>A0A8T1UKI0</accession>
<proteinExistence type="predicted"/>
<evidence type="ECO:0000256" key="5">
    <source>
        <dbReference type="SAM" id="MobiDB-lite"/>
    </source>
</evidence>
<gene>
    <name evidence="8" type="ORF">JG687_00007367</name>
</gene>
<dbReference type="Pfam" id="PF05653">
    <property type="entry name" value="Mg_trans_NIPA"/>
    <property type="match status" value="2"/>
</dbReference>
<feature type="transmembrane region" description="Helical" evidence="6">
    <location>
        <begin position="1107"/>
        <end position="1126"/>
    </location>
</feature>
<feature type="compositionally biased region" description="Basic and acidic residues" evidence="5">
    <location>
        <begin position="1272"/>
        <end position="1298"/>
    </location>
</feature>
<feature type="region of interest" description="Disordered" evidence="5">
    <location>
        <begin position="1531"/>
        <end position="1556"/>
    </location>
</feature>
<dbReference type="PANTHER" id="PTHR12570:SF9">
    <property type="entry name" value="MAGNESIUM TRANSPORTER NIPA8-RELATED"/>
    <property type="match status" value="1"/>
</dbReference>
<evidence type="ECO:0000259" key="7">
    <source>
        <dbReference type="Pfam" id="PF12530"/>
    </source>
</evidence>
<dbReference type="VEuPathDB" id="FungiDB:PC110_g10768"/>
<dbReference type="FunFam" id="1.10.3730.20:FF:000018">
    <property type="entry name" value="NIPA protein 2"/>
    <property type="match status" value="1"/>
</dbReference>
<keyword evidence="4 6" id="KW-0472">Membrane</keyword>
<feature type="compositionally biased region" description="Basic and acidic residues" evidence="5">
    <location>
        <begin position="1545"/>
        <end position="1556"/>
    </location>
</feature>
<dbReference type="EMBL" id="JAENGZ010000323">
    <property type="protein sequence ID" value="KAG6962020.1"/>
    <property type="molecule type" value="Genomic_DNA"/>
</dbReference>
<feature type="transmembrane region" description="Helical" evidence="6">
    <location>
        <begin position="1175"/>
        <end position="1195"/>
    </location>
</feature>
<evidence type="ECO:0000313" key="8">
    <source>
        <dbReference type="EMBL" id="KAG6962020.1"/>
    </source>
</evidence>
<feature type="transmembrane region" description="Helical" evidence="6">
    <location>
        <begin position="1233"/>
        <end position="1257"/>
    </location>
</feature>
<evidence type="ECO:0000256" key="3">
    <source>
        <dbReference type="ARBA" id="ARBA00022989"/>
    </source>
</evidence>
<feature type="transmembrane region" description="Helical" evidence="6">
    <location>
        <begin position="1468"/>
        <end position="1488"/>
    </location>
</feature>
<comment type="caution">
    <text evidence="8">The sequence shown here is derived from an EMBL/GenBank/DDBJ whole genome shotgun (WGS) entry which is preliminary data.</text>
</comment>
<evidence type="ECO:0000256" key="1">
    <source>
        <dbReference type="ARBA" id="ARBA00004141"/>
    </source>
</evidence>
<dbReference type="VEuPathDB" id="FungiDB:PC110_g10770"/>